<dbReference type="SUPFAM" id="SSF52833">
    <property type="entry name" value="Thioredoxin-like"/>
    <property type="match status" value="1"/>
</dbReference>
<dbReference type="Proteomes" id="UP001210770">
    <property type="component" value="Chromosome"/>
</dbReference>
<accession>A0AAX3LSM7</accession>
<name>A0AAX3LSM7_9RHOB</name>
<sequence>MIRTLTALSLAALTALPARPNEAVELVMVEQPGCIYCQRWDEEIAPAYPKTAEGAFAPLRRVDISAVEESVTPQRAVIFTPTFLLVEDDVELGRLEGYPGAEFFWPMLDTLLHDKTDFEDPTE</sequence>
<evidence type="ECO:0000313" key="2">
    <source>
        <dbReference type="Proteomes" id="UP001210770"/>
    </source>
</evidence>
<dbReference type="RefSeq" id="WP_271689844.1">
    <property type="nucleotide sequence ID" value="NZ_CP116423.1"/>
</dbReference>
<protein>
    <recommendedName>
        <fullName evidence="3">Regulatory protein SoxS</fullName>
    </recommendedName>
</protein>
<dbReference type="InterPro" id="IPR036249">
    <property type="entry name" value="Thioredoxin-like_sf"/>
</dbReference>
<evidence type="ECO:0008006" key="3">
    <source>
        <dbReference type="Google" id="ProtNLM"/>
    </source>
</evidence>
<gene>
    <name evidence="1" type="ORF">PL336_07650</name>
</gene>
<evidence type="ECO:0000313" key="1">
    <source>
        <dbReference type="EMBL" id="WCE71693.1"/>
    </source>
</evidence>
<dbReference type="AlphaFoldDB" id="A0AAX3LSM7"/>
<reference evidence="1" key="1">
    <citation type="submission" date="2023-01" db="EMBL/GenBank/DDBJ databases">
        <title>Comparative genomic analysis of cold water coral derived Sulfitobacter faviae: insights into their metabolism and habitat adaptation.</title>
        <authorList>
            <person name="Guo Y."/>
            <person name="Lin S."/>
            <person name="Huang Z."/>
            <person name="Tang K."/>
            <person name="Wang X."/>
        </authorList>
    </citation>
    <scope>NUCLEOTIDE SEQUENCE</scope>
    <source>
        <strain evidence="1">SCSIO W_1865</strain>
    </source>
</reference>
<organism evidence="1 2">
    <name type="scientific">Sulfitobacter faviae</name>
    <dbReference type="NCBI Taxonomy" id="1775881"/>
    <lineage>
        <taxon>Bacteria</taxon>
        <taxon>Pseudomonadati</taxon>
        <taxon>Pseudomonadota</taxon>
        <taxon>Alphaproteobacteria</taxon>
        <taxon>Rhodobacterales</taxon>
        <taxon>Roseobacteraceae</taxon>
        <taxon>Sulfitobacter</taxon>
    </lineage>
</organism>
<dbReference type="Gene3D" id="3.40.30.10">
    <property type="entry name" value="Glutaredoxin"/>
    <property type="match status" value="1"/>
</dbReference>
<proteinExistence type="predicted"/>
<dbReference type="EMBL" id="CP116423">
    <property type="protein sequence ID" value="WCE71693.1"/>
    <property type="molecule type" value="Genomic_DNA"/>
</dbReference>